<accession>A0A0E0RL98</accession>
<accession>A0A098CZJ5</accession>
<dbReference type="EnsemblFungi" id="CEF72023">
    <property type="protein sequence ID" value="CEF72023"/>
    <property type="gene ID" value="FGRRES_15053"/>
</dbReference>
<organism evidence="1 3">
    <name type="scientific">Gibberella zeae (strain ATCC MYA-4620 / CBS 123657 / FGSC 9075 / NRRL 31084 / PH-1)</name>
    <name type="common">Wheat head blight fungus</name>
    <name type="synonym">Fusarium graminearum</name>
    <dbReference type="NCBI Taxonomy" id="229533"/>
    <lineage>
        <taxon>Eukaryota</taxon>
        <taxon>Fungi</taxon>
        <taxon>Dikarya</taxon>
        <taxon>Ascomycota</taxon>
        <taxon>Pezizomycotina</taxon>
        <taxon>Sordariomycetes</taxon>
        <taxon>Hypocreomycetidae</taxon>
        <taxon>Hypocreales</taxon>
        <taxon>Nectriaceae</taxon>
        <taxon>Fusarium</taxon>
    </lineage>
</organism>
<dbReference type="EMBL" id="HG970332">
    <property type="protein sequence ID" value="CEF72023.1"/>
    <property type="molecule type" value="Genomic_DNA"/>
</dbReference>
<keyword evidence="3" id="KW-1185">Reference proteome</keyword>
<reference evidence="2 3" key="2">
    <citation type="journal article" date="2010" name="Nature">
        <title>Comparative genomics reveals mobile pathogenicity chromosomes in Fusarium.</title>
        <authorList>
            <person name="Ma L.J."/>
            <person name="van der Does H.C."/>
            <person name="Borkovich K.A."/>
            <person name="Coleman J.J."/>
            <person name="Daboussi M.J."/>
            <person name="Di Pietro A."/>
            <person name="Dufresne M."/>
            <person name="Freitag M."/>
            <person name="Grabherr M."/>
            <person name="Henrissat B."/>
            <person name="Houterman P.M."/>
            <person name="Kang S."/>
            <person name="Shim W.B."/>
            <person name="Woloshuk C."/>
            <person name="Xie X."/>
            <person name="Xu J.R."/>
            <person name="Antoniw J."/>
            <person name="Baker S.E."/>
            <person name="Bluhm B.H."/>
            <person name="Breakspear A."/>
            <person name="Brown D.W."/>
            <person name="Butchko R.A."/>
            <person name="Chapman S."/>
            <person name="Coulson R."/>
            <person name="Coutinho P.M."/>
            <person name="Danchin E.G."/>
            <person name="Diener A."/>
            <person name="Gale L.R."/>
            <person name="Gardiner D.M."/>
            <person name="Goff S."/>
            <person name="Hammond-Kosack K.E."/>
            <person name="Hilburn K."/>
            <person name="Hua-Van A."/>
            <person name="Jonkers W."/>
            <person name="Kazan K."/>
            <person name="Kodira C.D."/>
            <person name="Koehrsen M."/>
            <person name="Kumar L."/>
            <person name="Lee Y.H."/>
            <person name="Li L."/>
            <person name="Manners J.M."/>
            <person name="Miranda-Saavedra D."/>
            <person name="Mukherjee M."/>
            <person name="Park G."/>
            <person name="Park J."/>
            <person name="Park S.Y."/>
            <person name="Proctor R.H."/>
            <person name="Regev A."/>
            <person name="Ruiz-Roldan M.C."/>
            <person name="Sain D."/>
            <person name="Sakthikumar S."/>
            <person name="Sykes S."/>
            <person name="Schwartz D.C."/>
            <person name="Turgeon B.G."/>
            <person name="Wapinski I."/>
            <person name="Yoder O."/>
            <person name="Young S."/>
            <person name="Zeng Q."/>
            <person name="Zhou S."/>
            <person name="Galagan J."/>
            <person name="Cuomo C.A."/>
            <person name="Kistler H.C."/>
            <person name="Rep M."/>
        </authorList>
    </citation>
    <scope>GENOME REANNOTATION</scope>
    <source>
        <strain evidence="3">ATCC MYA-4620 / CBS 123657 / FGSC 9075 / NRRL 31084 / PH-1</strain>
        <strain evidence="2">PH-1 / ATCC MYA-4620 / FGSC 9075 / NRRL 31084</strain>
    </source>
</reference>
<gene>
    <name evidence="1" type="ORF">FGRAMPH1_01T00445</name>
</gene>
<sequence length="68" mass="7752">MSETVVNRTTSIRPDHTRWECKGTLQDGSDIETVLHSLMRTLLWGVESERRMGWSFGVTLLCPMGITQ</sequence>
<proteinExistence type="predicted"/>
<reference evidence="2 3" key="1">
    <citation type="journal article" date="2007" name="Science">
        <title>The Fusarium graminearum genome reveals a link between localized polymorphism and pathogen specialization.</title>
        <authorList>
            <person name="Cuomo C.A."/>
            <person name="Gueldener U."/>
            <person name="Xu J.-R."/>
            <person name="Trail F."/>
            <person name="Turgeon B.G."/>
            <person name="Di Pietro A."/>
            <person name="Walton J.D."/>
            <person name="Ma L.-J."/>
            <person name="Baker S.E."/>
            <person name="Rep M."/>
            <person name="Adam G."/>
            <person name="Antoniw J."/>
            <person name="Baldwin T."/>
            <person name="Calvo S.E."/>
            <person name="Chang Y.-L."/>
            <person name="DeCaprio D."/>
            <person name="Gale L.R."/>
            <person name="Gnerre S."/>
            <person name="Goswami R.S."/>
            <person name="Hammond-Kosack K."/>
            <person name="Harris L.J."/>
            <person name="Hilburn K."/>
            <person name="Kennell J.C."/>
            <person name="Kroken S."/>
            <person name="Magnuson J.K."/>
            <person name="Mannhaupt G."/>
            <person name="Mauceli E.W."/>
            <person name="Mewes H.-W."/>
            <person name="Mitterbauer R."/>
            <person name="Muehlbauer G."/>
            <person name="Muensterkoetter M."/>
            <person name="Nelson D."/>
            <person name="O'Donnell K."/>
            <person name="Ouellet T."/>
            <person name="Qi W."/>
            <person name="Quesneville H."/>
            <person name="Roncero M.I.G."/>
            <person name="Seong K.-Y."/>
            <person name="Tetko I.V."/>
            <person name="Urban M."/>
            <person name="Waalwijk C."/>
            <person name="Ward T.J."/>
            <person name="Yao J."/>
            <person name="Birren B.W."/>
            <person name="Kistler H.C."/>
        </authorList>
    </citation>
    <scope>NUCLEOTIDE SEQUENCE [LARGE SCALE GENOMIC DNA]</scope>
    <source>
        <strain evidence="3">ATCC MYA-4620 / CBS 123657 / FGSC 9075 / NRRL 31084 / PH-1</strain>
        <strain evidence="2">PH-1 / ATCC MYA-4620 / FGSC 9075 / NRRL 31084</strain>
    </source>
</reference>
<dbReference type="AlphaFoldDB" id="A0A098CZJ5"/>
<evidence type="ECO:0000313" key="3">
    <source>
        <dbReference type="Proteomes" id="UP000070720"/>
    </source>
</evidence>
<protein>
    <submittedName>
        <fullName evidence="1">Chromosome 1, complete genome</fullName>
    </submittedName>
</protein>
<dbReference type="Proteomes" id="UP000070720">
    <property type="component" value="Chromosome 1"/>
</dbReference>
<name>A0A098CZJ5_GIBZE</name>
<dbReference type="VEuPathDB" id="FungiDB:FGRAMPH1_01G00445"/>
<dbReference type="InParanoid" id="A0A098CZJ5"/>
<reference evidence="2" key="4">
    <citation type="submission" date="2017-01" db="UniProtKB">
        <authorList>
            <consortium name="EnsemblFungi"/>
        </authorList>
    </citation>
    <scope>IDENTIFICATION</scope>
    <source>
        <strain evidence="2">PH-1 / ATCC MYA-4620 / FGSC 9075 / NRRL 31084</strain>
    </source>
</reference>
<evidence type="ECO:0000313" key="1">
    <source>
        <dbReference type="EMBL" id="CEF72023.1"/>
    </source>
</evidence>
<reference evidence="1 3" key="3">
    <citation type="journal article" date="2015" name="BMC Genomics">
        <title>The completed genome sequence of the pathogenic ascomycete fungus Fusarium graminearum.</title>
        <authorList>
            <person name="King R."/>
            <person name="Urban M."/>
            <person name="Hammond-Kosack M.C."/>
            <person name="Hassani-Pak K."/>
            <person name="Hammond-Kosack K.E."/>
        </authorList>
    </citation>
    <scope>NUCLEOTIDE SEQUENCE [LARGE SCALE GENOMIC DNA]</scope>
    <source>
        <strain evidence="3">ATCC MYA-4620 / CBS 123657 / FGSC 9075 / NRRL 31084 / PH-1</strain>
        <strain evidence="1">PH-1</strain>
    </source>
</reference>
<evidence type="ECO:0000313" key="2">
    <source>
        <dbReference type="EnsemblFungi" id="CEF72023"/>
    </source>
</evidence>